<accession>A0ACC5X7Z7</accession>
<comment type="caution">
    <text evidence="1">The sequence shown here is derived from an EMBL/GenBank/DDBJ whole genome shotgun (WGS) entry which is preliminary data.</text>
</comment>
<name>A0ACC5X7Z7_PANGG</name>
<keyword evidence="2" id="KW-1185">Reference proteome</keyword>
<sequence>MFWDWGRKPENPEETPKARGEHASSAHAGQRRDSSPQPQSDRRITNTGEEFRGRTGSARSHIEAVYSVLRLRRTYMTHMRVHQQ</sequence>
<proteinExistence type="predicted"/>
<protein>
    <submittedName>
        <fullName evidence="1">Uncharacterized protein</fullName>
    </submittedName>
</protein>
<organism evidence="1 2">
    <name type="scientific">Pangasianodon gigas</name>
    <name type="common">Mekong giant catfish</name>
    <name type="synonym">Pangasius gigas</name>
    <dbReference type="NCBI Taxonomy" id="30993"/>
    <lineage>
        <taxon>Eukaryota</taxon>
        <taxon>Metazoa</taxon>
        <taxon>Chordata</taxon>
        <taxon>Craniata</taxon>
        <taxon>Vertebrata</taxon>
        <taxon>Euteleostomi</taxon>
        <taxon>Actinopterygii</taxon>
        <taxon>Neopterygii</taxon>
        <taxon>Teleostei</taxon>
        <taxon>Ostariophysi</taxon>
        <taxon>Siluriformes</taxon>
        <taxon>Pangasiidae</taxon>
        <taxon>Pangasianodon</taxon>
    </lineage>
</organism>
<evidence type="ECO:0000313" key="1">
    <source>
        <dbReference type="EMBL" id="MCI4387287.1"/>
    </source>
</evidence>
<gene>
    <name evidence="1" type="ORF">PGIGA_G00072430</name>
</gene>
<dbReference type="EMBL" id="CM040469">
    <property type="protein sequence ID" value="MCI4387287.1"/>
    <property type="molecule type" value="Genomic_DNA"/>
</dbReference>
<dbReference type="Proteomes" id="UP000829447">
    <property type="component" value="Linkage Group LG16"/>
</dbReference>
<evidence type="ECO:0000313" key="2">
    <source>
        <dbReference type="Proteomes" id="UP000829447"/>
    </source>
</evidence>
<reference evidence="1 2" key="1">
    <citation type="journal article" date="2022" name="bioRxiv">
        <title>An ancient truncated duplication of the anti-Mullerian hormone receptor type 2 gene is a potential conserved master sex determinant in the Pangasiidae catfish family.</title>
        <authorList>
            <person name="Wen M."/>
            <person name="Pan Q."/>
            <person name="Jouanno E."/>
            <person name="Montfort J."/>
            <person name="Zahm M."/>
            <person name="Cabau C."/>
            <person name="Klopp C."/>
            <person name="Iampietro C."/>
            <person name="Roques C."/>
            <person name="Bouchez O."/>
            <person name="Castinel A."/>
            <person name="Donnadieu C."/>
            <person name="Parrinello H."/>
            <person name="Poncet C."/>
            <person name="Belmonte E."/>
            <person name="Gautier V."/>
            <person name="Avarre J.-C."/>
            <person name="Dugue R."/>
            <person name="Gustiano R."/>
            <person name="Ha T.T.T."/>
            <person name="Campet M."/>
            <person name="Sriphairoj K."/>
            <person name="Ribolli J."/>
            <person name="de Almeida F.L."/>
            <person name="Desvignes T."/>
            <person name="Postlethwait J.H."/>
            <person name="Bucao C.F."/>
            <person name="Robinson-Rechavi M."/>
            <person name="Bobe J."/>
            <person name="Herpin A."/>
            <person name="Guiguen Y."/>
        </authorList>
    </citation>
    <scope>NUCLEOTIDE SEQUENCE [LARGE SCALE GENOMIC DNA]</scope>
    <source>
        <strain evidence="1">YG-Dec2019</strain>
    </source>
</reference>